<evidence type="ECO:0000313" key="1">
    <source>
        <dbReference type="EMBL" id="GAJ19164.1"/>
    </source>
</evidence>
<name>X1UNS4_9ZZZZ</name>
<gene>
    <name evidence="1" type="ORF">S12H4_56770</name>
</gene>
<proteinExistence type="predicted"/>
<dbReference type="EMBL" id="BARW01036604">
    <property type="protein sequence ID" value="GAJ19164.1"/>
    <property type="molecule type" value="Genomic_DNA"/>
</dbReference>
<protein>
    <submittedName>
        <fullName evidence="1">Uncharacterized protein</fullName>
    </submittedName>
</protein>
<reference evidence="1" key="1">
    <citation type="journal article" date="2014" name="Front. Microbiol.">
        <title>High frequency of phylogenetically diverse reductive dehalogenase-homologous genes in deep subseafloor sedimentary metagenomes.</title>
        <authorList>
            <person name="Kawai M."/>
            <person name="Futagami T."/>
            <person name="Toyoda A."/>
            <person name="Takaki Y."/>
            <person name="Nishi S."/>
            <person name="Hori S."/>
            <person name="Arai W."/>
            <person name="Tsubouchi T."/>
            <person name="Morono Y."/>
            <person name="Uchiyama I."/>
            <person name="Ito T."/>
            <person name="Fujiyama A."/>
            <person name="Inagaki F."/>
            <person name="Takami H."/>
        </authorList>
    </citation>
    <scope>NUCLEOTIDE SEQUENCE</scope>
    <source>
        <strain evidence="1">Expedition CK06-06</strain>
    </source>
</reference>
<dbReference type="AlphaFoldDB" id="X1UNS4"/>
<feature type="non-terminal residue" evidence="1">
    <location>
        <position position="177"/>
    </location>
</feature>
<comment type="caution">
    <text evidence="1">The sequence shown here is derived from an EMBL/GenBank/DDBJ whole genome shotgun (WGS) entry which is preliminary data.</text>
</comment>
<sequence length="177" mass="18681">MWRQAVVATAVVLCVRAAVVCAGPYTEAGVNGYIDPNNRWRHADPLGDPNAILNPIFRGWATGCADYAPSDDEWAGAGIWDDPTKALGPATGDNFDIVSLGDLDANEIDIGVPAGRITLVFGGPDDANAIRNGKGYDFTVFENAFVSLYNTHGGSVAGQMLGELGYVEVSSNGRDFV</sequence>
<organism evidence="1">
    <name type="scientific">marine sediment metagenome</name>
    <dbReference type="NCBI Taxonomy" id="412755"/>
    <lineage>
        <taxon>unclassified sequences</taxon>
        <taxon>metagenomes</taxon>
        <taxon>ecological metagenomes</taxon>
    </lineage>
</organism>
<accession>X1UNS4</accession>